<evidence type="ECO:0000313" key="3">
    <source>
        <dbReference type="Proteomes" id="UP000017246"/>
    </source>
</evidence>
<dbReference type="Proteomes" id="UP000017246">
    <property type="component" value="Unassembled WGS sequence"/>
</dbReference>
<proteinExistence type="predicted"/>
<evidence type="ECO:0000313" key="2">
    <source>
        <dbReference type="EMBL" id="CDI96595.2"/>
    </source>
</evidence>
<name>A0A087VWP6_ECHMU</name>
<keyword evidence="3" id="KW-1185">Reference proteome</keyword>
<gene>
    <name evidence="2" type="ORF">EmuJ_000022600</name>
</gene>
<sequence>MLIFACSVFMFHFTGFFLKIIPEDMNLDKIIVCGPDGFRHQGNCSVSIEGVEVTDQEKAFQIQCREIDFLLLIPPLQPPASSNSSSSSTPASTAVQRRFGSATVPPPHWYTLGIGTKDFLFFEISVPTQAEQELIYKALVEYSKTFALSRFLVFSFPVVKTPFFFLFSVKMAVWKRVKSGLVAFNYSGSNHDGWNAFSPEEDFAKEIASGIVRVSRVNENFRVCI</sequence>
<evidence type="ECO:0000256" key="1">
    <source>
        <dbReference type="SAM" id="SignalP"/>
    </source>
</evidence>
<organism evidence="2 3">
    <name type="scientific">Echinococcus multilocularis</name>
    <name type="common">Fox tapeworm</name>
    <dbReference type="NCBI Taxonomy" id="6211"/>
    <lineage>
        <taxon>Eukaryota</taxon>
        <taxon>Metazoa</taxon>
        <taxon>Spiralia</taxon>
        <taxon>Lophotrochozoa</taxon>
        <taxon>Platyhelminthes</taxon>
        <taxon>Cestoda</taxon>
        <taxon>Eucestoda</taxon>
        <taxon>Cyclophyllidea</taxon>
        <taxon>Taeniidae</taxon>
        <taxon>Echinococcus</taxon>
    </lineage>
</organism>
<dbReference type="AlphaFoldDB" id="A0A087VWP6"/>
<dbReference type="STRING" id="6211.A0A087VWP6"/>
<feature type="signal peptide" evidence="1">
    <location>
        <begin position="1"/>
        <end position="16"/>
    </location>
</feature>
<protein>
    <recommendedName>
        <fullName evidence="4">Myotubularin phosphatase domain-containing protein</fullName>
    </recommendedName>
</protein>
<reference evidence="2" key="1">
    <citation type="journal article" date="2013" name="Nature">
        <title>The genomes of four tapeworm species reveal adaptations to parasitism.</title>
        <authorList>
            <person name="Tsai I.J."/>
            <person name="Zarowiecki M."/>
            <person name="Holroyd N."/>
            <person name="Garciarrubio A."/>
            <person name="Sanchez-Flores A."/>
            <person name="Brooks K.L."/>
            <person name="Tracey A."/>
            <person name="Bobes R.J."/>
            <person name="Fragoso G."/>
            <person name="Sciutto E."/>
            <person name="Aslett M."/>
            <person name="Beasley H."/>
            <person name="Bennett H.M."/>
            <person name="Cai J."/>
            <person name="Camicia F."/>
            <person name="Clark R."/>
            <person name="Cucher M."/>
            <person name="De Silva N."/>
            <person name="Day T.A."/>
            <person name="Deplazes P."/>
            <person name="Estrada K."/>
            <person name="Fernandez C."/>
            <person name="Holland P.W."/>
            <person name="Hou J."/>
            <person name="Hu S."/>
            <person name="Huckvale T."/>
            <person name="Hung S.S."/>
            <person name="Kamenetzky L."/>
            <person name="Keane J.A."/>
            <person name="Kiss F."/>
            <person name="Koziol U."/>
            <person name="Lambert O."/>
            <person name="Liu K."/>
            <person name="Luo X."/>
            <person name="Luo Y."/>
            <person name="Macchiaroli N."/>
            <person name="Nichol S."/>
            <person name="Paps J."/>
            <person name="Parkinson J."/>
            <person name="Pouchkina-Stantcheva N."/>
            <person name="Riddiford N."/>
            <person name="Rosenzvit M."/>
            <person name="Salinas G."/>
            <person name="Wasmuth J.D."/>
            <person name="Zamanian M."/>
            <person name="Zheng Y."/>
            <person name="Cai X."/>
            <person name="Soberon X."/>
            <person name="Olson P.D."/>
            <person name="Laclette J.P."/>
            <person name="Brehm K."/>
            <person name="Berriman M."/>
            <person name="Garciarrubio A."/>
            <person name="Bobes R.J."/>
            <person name="Fragoso G."/>
            <person name="Sanchez-Flores A."/>
            <person name="Estrada K."/>
            <person name="Cevallos M.A."/>
            <person name="Morett E."/>
            <person name="Gonzalez V."/>
            <person name="Portillo T."/>
            <person name="Ochoa-Leyva A."/>
            <person name="Jose M.V."/>
            <person name="Sciutto E."/>
            <person name="Landa A."/>
            <person name="Jimenez L."/>
            <person name="Valdes V."/>
            <person name="Carrero J.C."/>
            <person name="Larralde C."/>
            <person name="Morales-Montor J."/>
            <person name="Limon-Lason J."/>
            <person name="Soberon X."/>
            <person name="Laclette J.P."/>
        </authorList>
    </citation>
    <scope>NUCLEOTIDE SEQUENCE [LARGE SCALE GENOMIC DNA]</scope>
</reference>
<dbReference type="EMBL" id="LN902846">
    <property type="protein sequence ID" value="CDI96595.2"/>
    <property type="molecule type" value="Genomic_DNA"/>
</dbReference>
<feature type="chain" id="PRO_5006541658" description="Myotubularin phosphatase domain-containing protein" evidence="1">
    <location>
        <begin position="17"/>
        <end position="225"/>
    </location>
</feature>
<evidence type="ECO:0008006" key="4">
    <source>
        <dbReference type="Google" id="ProtNLM"/>
    </source>
</evidence>
<keyword evidence="1" id="KW-0732">Signal</keyword>
<accession>A0A087VWP6</accession>
<dbReference type="OrthoDB" id="271628at2759"/>
<reference evidence="2" key="2">
    <citation type="submission" date="2015-11" db="EMBL/GenBank/DDBJ databases">
        <authorList>
            <person name="Zhang Y."/>
            <person name="Guo Z."/>
        </authorList>
    </citation>
    <scope>NUCLEOTIDE SEQUENCE</scope>
</reference>